<feature type="compositionally biased region" description="Basic and acidic residues" evidence="1">
    <location>
        <begin position="115"/>
        <end position="133"/>
    </location>
</feature>
<comment type="caution">
    <text evidence="2">The sequence shown here is derived from an EMBL/GenBank/DDBJ whole genome shotgun (WGS) entry which is preliminary data.</text>
</comment>
<dbReference type="EMBL" id="JBFCZG010000006">
    <property type="protein sequence ID" value="KAL3420707.1"/>
    <property type="molecule type" value="Genomic_DNA"/>
</dbReference>
<keyword evidence="3" id="KW-1185">Reference proteome</keyword>
<dbReference type="Proteomes" id="UP001629113">
    <property type="component" value="Unassembled WGS sequence"/>
</dbReference>
<evidence type="ECO:0000313" key="2">
    <source>
        <dbReference type="EMBL" id="KAL3420707.1"/>
    </source>
</evidence>
<organism evidence="2 3">
    <name type="scientific">Phlyctema vagabunda</name>
    <dbReference type="NCBI Taxonomy" id="108571"/>
    <lineage>
        <taxon>Eukaryota</taxon>
        <taxon>Fungi</taxon>
        <taxon>Dikarya</taxon>
        <taxon>Ascomycota</taxon>
        <taxon>Pezizomycotina</taxon>
        <taxon>Leotiomycetes</taxon>
        <taxon>Helotiales</taxon>
        <taxon>Dermateaceae</taxon>
        <taxon>Phlyctema</taxon>
    </lineage>
</organism>
<evidence type="ECO:0000256" key="1">
    <source>
        <dbReference type="SAM" id="MobiDB-lite"/>
    </source>
</evidence>
<accession>A0ABR4PBL9</accession>
<feature type="compositionally biased region" description="Basic and acidic residues" evidence="1">
    <location>
        <begin position="175"/>
        <end position="196"/>
    </location>
</feature>
<name>A0ABR4PBL9_9HELO</name>
<sequence>MVFWATLSVNTVKSDDVVDRILELIIGRKAKYSFERKRALKLFRSLASVSTDFCEAPEQDTLAWAAAVGGEIVGERPLIRSSVSPWREPLDVTFRYRISPTENTSGPFARPPICKRADRGSSSSTDKRVKFALDDQDSDDSDSSRRHSRVFSPSLALNSPLTPALASPGSSVDSATEHRPADAERGDKLVHVREASTSRGQQGEAKAAYGELFPDLRGLKLCRTWVATQRAILQRDNPTDQTYFAADGEEGEDAAGEEEDDAAGLMGERAGMEMPEIDWRLSAITKAANLPWDLKSLQRFPEITGKR</sequence>
<feature type="region of interest" description="Disordered" evidence="1">
    <location>
        <begin position="101"/>
        <end position="205"/>
    </location>
</feature>
<reference evidence="2 3" key="1">
    <citation type="submission" date="2024-06" db="EMBL/GenBank/DDBJ databases">
        <title>Complete genome of Phlyctema vagabunda strain 19-DSS-EL-015.</title>
        <authorList>
            <person name="Fiorenzani C."/>
        </authorList>
    </citation>
    <scope>NUCLEOTIDE SEQUENCE [LARGE SCALE GENOMIC DNA]</scope>
    <source>
        <strain evidence="2 3">19-DSS-EL-015</strain>
    </source>
</reference>
<evidence type="ECO:0000313" key="3">
    <source>
        <dbReference type="Proteomes" id="UP001629113"/>
    </source>
</evidence>
<proteinExistence type="predicted"/>
<protein>
    <submittedName>
        <fullName evidence="2">Uncharacterized protein</fullName>
    </submittedName>
</protein>
<gene>
    <name evidence="2" type="ORF">PVAG01_07152</name>
</gene>